<gene>
    <name evidence="1" type="ORF">IC227_00175</name>
</gene>
<dbReference type="AlphaFoldDB" id="A0A931F7T2"/>
<reference evidence="1" key="1">
    <citation type="submission" date="2020-09" db="EMBL/GenBank/DDBJ databases">
        <title>Genomic insights into the novelty and pathogenicity of a unique biofilm-forming Enterococcus sp. bacteria (Enterococcus lacertideformus) identified in reptiles.</title>
        <authorList>
            <person name="Agius J.E."/>
            <person name="Phalen D.N."/>
            <person name="Rose K."/>
            <person name="Eden J.-S."/>
        </authorList>
    </citation>
    <scope>NUCLEOTIDE SEQUENCE</scope>
    <source>
        <strain evidence="1">PHRS 0518</strain>
    </source>
</reference>
<comment type="caution">
    <text evidence="1">The sequence shown here is derived from an EMBL/GenBank/DDBJ whole genome shotgun (WGS) entry which is preliminary data.</text>
</comment>
<name>A0A931F7T2_9ENTE</name>
<dbReference type="EMBL" id="JADAKE010000001">
    <property type="protein sequence ID" value="MBF8807104.1"/>
    <property type="molecule type" value="Genomic_DNA"/>
</dbReference>
<keyword evidence="2" id="KW-1185">Reference proteome</keyword>
<protein>
    <submittedName>
        <fullName evidence="1">Uncharacterized protein</fullName>
    </submittedName>
</protein>
<dbReference type="Proteomes" id="UP000637757">
    <property type="component" value="Unassembled WGS sequence"/>
</dbReference>
<proteinExistence type="predicted"/>
<evidence type="ECO:0000313" key="1">
    <source>
        <dbReference type="EMBL" id="MBF8807104.1"/>
    </source>
</evidence>
<evidence type="ECO:0000313" key="2">
    <source>
        <dbReference type="Proteomes" id="UP000637757"/>
    </source>
</evidence>
<organism evidence="1 2">
    <name type="scientific">Enterococcus lacertideformus</name>
    <dbReference type="NCBI Taxonomy" id="2771493"/>
    <lineage>
        <taxon>Bacteria</taxon>
        <taxon>Bacillati</taxon>
        <taxon>Bacillota</taxon>
        <taxon>Bacilli</taxon>
        <taxon>Lactobacillales</taxon>
        <taxon>Enterococcaceae</taxon>
        <taxon>Enterococcus</taxon>
    </lineage>
</organism>
<sequence>MSQAEELVKDLPKEQAEIQAKIRIKKLVKVQESLQRSIECSCDSRLLKYCLNHLENNCTDSFLVVPKYGEGRHGVSAILKKRDDNFIIEICDKAGLGLGEPQEAYLNKSAEQIRPIYRYELKTTKKNINVITKALRIGRKHIQMRDSVNPFSTYNKKYYPLKKLNKHADIQGFATNVGTSQYLQGNCQIKNLDAALRILLGPEMESPLIYRDKLQEPIEYATPKMYDSWRDTFEDLFREKIKSSNFEKNVDSGAVLEFIFYAYEKYLAEKKLIKNMESGEKSNVKKDIRKNETARFQYSLARVFRGEKVDLSDIPIGKNFKTMAALNKQFEKQFGQKSDINQLNPVKTLRDDKARKTSSDLEHTIC</sequence>
<accession>A0A931F7T2</accession>